<reference evidence="2 3" key="1">
    <citation type="submission" date="2016-07" db="EMBL/GenBank/DDBJ databases">
        <title>Pervasive Adenine N6-methylation of Active Genes in Fungi.</title>
        <authorList>
            <consortium name="DOE Joint Genome Institute"/>
            <person name="Mondo S.J."/>
            <person name="Dannebaum R.O."/>
            <person name="Kuo R.C."/>
            <person name="Labutti K."/>
            <person name="Haridas S."/>
            <person name="Kuo A."/>
            <person name="Salamov A."/>
            <person name="Ahrendt S.R."/>
            <person name="Lipzen A."/>
            <person name="Sullivan W."/>
            <person name="Andreopoulos W.B."/>
            <person name="Clum A."/>
            <person name="Lindquist E."/>
            <person name="Daum C."/>
            <person name="Ramamoorthy G.K."/>
            <person name="Gryganskyi A."/>
            <person name="Culley D."/>
            <person name="Magnuson J.K."/>
            <person name="James T.Y."/>
            <person name="O'Malley M.A."/>
            <person name="Stajich J.E."/>
            <person name="Spatafora J.W."/>
            <person name="Visel A."/>
            <person name="Grigoriev I.V."/>
        </authorList>
    </citation>
    <scope>NUCLEOTIDE SEQUENCE [LARGE SCALE GENOMIC DNA]</scope>
    <source>
        <strain evidence="2 3">JEL800</strain>
    </source>
</reference>
<evidence type="ECO:0000256" key="1">
    <source>
        <dbReference type="SAM" id="MobiDB-lite"/>
    </source>
</evidence>
<feature type="compositionally biased region" description="Basic and acidic residues" evidence="1">
    <location>
        <begin position="20"/>
        <end position="29"/>
    </location>
</feature>
<keyword evidence="3" id="KW-1185">Reference proteome</keyword>
<dbReference type="AlphaFoldDB" id="A0A1Y2BQP7"/>
<evidence type="ECO:0000313" key="2">
    <source>
        <dbReference type="EMBL" id="ORY36475.1"/>
    </source>
</evidence>
<dbReference type="EMBL" id="MCGO01000055">
    <property type="protein sequence ID" value="ORY36475.1"/>
    <property type="molecule type" value="Genomic_DNA"/>
</dbReference>
<name>A0A1Y2BQP7_9FUNG</name>
<proteinExistence type="predicted"/>
<protein>
    <submittedName>
        <fullName evidence="2">Uncharacterized protein</fullName>
    </submittedName>
</protein>
<organism evidence="2 3">
    <name type="scientific">Rhizoclosmatium globosum</name>
    <dbReference type="NCBI Taxonomy" id="329046"/>
    <lineage>
        <taxon>Eukaryota</taxon>
        <taxon>Fungi</taxon>
        <taxon>Fungi incertae sedis</taxon>
        <taxon>Chytridiomycota</taxon>
        <taxon>Chytridiomycota incertae sedis</taxon>
        <taxon>Chytridiomycetes</taxon>
        <taxon>Chytridiales</taxon>
        <taxon>Chytriomycetaceae</taxon>
        <taxon>Rhizoclosmatium</taxon>
    </lineage>
</organism>
<feature type="region of interest" description="Disordered" evidence="1">
    <location>
        <begin position="1"/>
        <end position="29"/>
    </location>
</feature>
<sequence length="65" mass="7634">MPFQTEKQVACEQKYEQQVADDRESIGSHGTHIDKDPCFFNNGNENTVQYRSYHHECDDPCKVVW</sequence>
<accession>A0A1Y2BQP7</accession>
<evidence type="ECO:0000313" key="3">
    <source>
        <dbReference type="Proteomes" id="UP000193642"/>
    </source>
</evidence>
<comment type="caution">
    <text evidence="2">The sequence shown here is derived from an EMBL/GenBank/DDBJ whole genome shotgun (WGS) entry which is preliminary data.</text>
</comment>
<dbReference type="Proteomes" id="UP000193642">
    <property type="component" value="Unassembled WGS sequence"/>
</dbReference>
<gene>
    <name evidence="2" type="ORF">BCR33DRAFT_722000</name>
</gene>